<dbReference type="Pfam" id="PF00067">
    <property type="entry name" value="p450"/>
    <property type="match status" value="2"/>
</dbReference>
<dbReference type="OrthoDB" id="4258484at2"/>
<dbReference type="GO" id="GO:0005506">
    <property type="term" value="F:iron ion binding"/>
    <property type="evidence" value="ECO:0007669"/>
    <property type="project" value="InterPro"/>
</dbReference>
<dbReference type="RefSeq" id="WP_114834925.1">
    <property type="nucleotide sequence ID" value="NZ_LR699114.1"/>
</dbReference>
<dbReference type="PRINTS" id="PR00359">
    <property type="entry name" value="BP450"/>
</dbReference>
<dbReference type="InterPro" id="IPR036396">
    <property type="entry name" value="Cyt_P450_sf"/>
</dbReference>
<dbReference type="SUPFAM" id="SSF48264">
    <property type="entry name" value="Cytochrome P450"/>
    <property type="match status" value="1"/>
</dbReference>
<dbReference type="Gene3D" id="1.10.630.10">
    <property type="entry name" value="Cytochrome P450"/>
    <property type="match status" value="1"/>
</dbReference>
<dbReference type="GO" id="GO:0016705">
    <property type="term" value="F:oxidoreductase activity, acting on paired donors, with incorporation or reduction of molecular oxygen"/>
    <property type="evidence" value="ECO:0007669"/>
    <property type="project" value="InterPro"/>
</dbReference>
<organism evidence="3 4">
    <name type="scientific">Aquicella lusitana</name>
    <dbReference type="NCBI Taxonomy" id="254246"/>
    <lineage>
        <taxon>Bacteria</taxon>
        <taxon>Pseudomonadati</taxon>
        <taxon>Pseudomonadota</taxon>
        <taxon>Gammaproteobacteria</taxon>
        <taxon>Legionellales</taxon>
        <taxon>Coxiellaceae</taxon>
        <taxon>Aquicella</taxon>
    </lineage>
</organism>
<keyword evidence="4" id="KW-1185">Reference proteome</keyword>
<evidence type="ECO:0000256" key="2">
    <source>
        <dbReference type="ARBA" id="ARBA00010617"/>
    </source>
</evidence>
<dbReference type="InterPro" id="IPR001128">
    <property type="entry name" value="Cyt_P450"/>
</dbReference>
<dbReference type="AlphaFoldDB" id="A0A370GCT4"/>
<dbReference type="GO" id="GO:0020037">
    <property type="term" value="F:heme binding"/>
    <property type="evidence" value="ECO:0007669"/>
    <property type="project" value="InterPro"/>
</dbReference>
<sequence>MQQPSLLDIKISHSPAAFATFLREQGDIFWWERGKFWVITSHEYAKQILTSTDFTCDRTPFFISRMPNLDLGLIQDFFGVVGKMMVMSDAPLHTARRRICYDGFTTQTLANLHPLIEKTIDRQLSQCLQKGHIELVEDLAKMIPSTILADFFHIPEEERSTFYEWSNNMTQFFGGASQYRNEDGIEVNHSARSLRDYFVTLVEKRRAKPESDFLSILIKNQQAFGLTDDEIISQAIMMLVAGQVTTTDQLCNNLYTLMTAPHALETLQAGDVDMETALDELNRLDPAVTFIFRVTKNDTFIGHQPVRAGDVIFISTHAVNRDSRVFDQPDDCVLARPNNKQLSYGFGSHYCIGAKLARLEMQNCFTQLLKRLPGLHLLAQDPPKRKHHSLAFSGFERLPLGFHKP</sequence>
<dbReference type="PANTHER" id="PTHR46696:SF1">
    <property type="entry name" value="CYTOCHROME P450 YJIB-RELATED"/>
    <property type="match status" value="1"/>
</dbReference>
<comment type="cofactor">
    <cofactor evidence="1">
        <name>heme</name>
        <dbReference type="ChEBI" id="CHEBI:30413"/>
    </cofactor>
</comment>
<evidence type="ECO:0000313" key="3">
    <source>
        <dbReference type="EMBL" id="RDI41521.1"/>
    </source>
</evidence>
<reference evidence="3 4" key="1">
    <citation type="submission" date="2018-07" db="EMBL/GenBank/DDBJ databases">
        <title>Genomic Encyclopedia of Type Strains, Phase IV (KMG-IV): sequencing the most valuable type-strain genomes for metagenomic binning, comparative biology and taxonomic classification.</title>
        <authorList>
            <person name="Goeker M."/>
        </authorList>
    </citation>
    <scope>NUCLEOTIDE SEQUENCE [LARGE SCALE GENOMIC DNA]</scope>
    <source>
        <strain evidence="3 4">DSM 16500</strain>
    </source>
</reference>
<evidence type="ECO:0000256" key="1">
    <source>
        <dbReference type="ARBA" id="ARBA00001971"/>
    </source>
</evidence>
<dbReference type="PANTHER" id="PTHR46696">
    <property type="entry name" value="P450, PUTATIVE (EUROFUNG)-RELATED"/>
    <property type="match status" value="1"/>
</dbReference>
<accession>A0A370GCT4</accession>
<comment type="similarity">
    <text evidence="2">Belongs to the cytochrome P450 family.</text>
</comment>
<evidence type="ECO:0000313" key="4">
    <source>
        <dbReference type="Proteomes" id="UP000254720"/>
    </source>
</evidence>
<dbReference type="Proteomes" id="UP000254720">
    <property type="component" value="Unassembled WGS sequence"/>
</dbReference>
<dbReference type="GO" id="GO:0004497">
    <property type="term" value="F:monooxygenase activity"/>
    <property type="evidence" value="ECO:0007669"/>
    <property type="project" value="InterPro"/>
</dbReference>
<proteinExistence type="inferred from homology"/>
<gene>
    <name evidence="3" type="ORF">C8D86_11939</name>
</gene>
<dbReference type="InterPro" id="IPR002397">
    <property type="entry name" value="Cyt_P450_B"/>
</dbReference>
<name>A0A370GCT4_9COXI</name>
<comment type="caution">
    <text evidence="3">The sequence shown here is derived from an EMBL/GenBank/DDBJ whole genome shotgun (WGS) entry which is preliminary data.</text>
</comment>
<dbReference type="EMBL" id="QQAX01000019">
    <property type="protein sequence ID" value="RDI41521.1"/>
    <property type="molecule type" value="Genomic_DNA"/>
</dbReference>
<protein>
    <submittedName>
        <fullName evidence="3">Cytochrome P450 PksS</fullName>
    </submittedName>
</protein>